<organism evidence="1 2">
    <name type="scientific">Inconstantimicrobium mannanitabidum</name>
    <dbReference type="NCBI Taxonomy" id="1604901"/>
    <lineage>
        <taxon>Bacteria</taxon>
        <taxon>Bacillati</taxon>
        <taxon>Bacillota</taxon>
        <taxon>Clostridia</taxon>
        <taxon>Eubacteriales</taxon>
        <taxon>Clostridiaceae</taxon>
        <taxon>Inconstantimicrobium</taxon>
    </lineage>
</organism>
<dbReference type="EMBL" id="BROD01000001">
    <property type="protein sequence ID" value="GKX67976.1"/>
    <property type="molecule type" value="Genomic_DNA"/>
</dbReference>
<sequence>MQRIKLVFPTQEYKDQVLEYRNEFEINGDSMDGTAGLANKKDFDEWLSALVDNSKEETVREGLVQATTYLAIRISDGRLVGMINIRHKLNQYLLNFGGNIGYSIRKSERRQGYAKEMLGLALEKCKEIGIEKALVTCNKTNIGSAKTILSNGGVLENEVPEDGEITQRYWISVK</sequence>
<dbReference type="Proteomes" id="UP001058074">
    <property type="component" value="Unassembled WGS sequence"/>
</dbReference>
<reference evidence="1" key="1">
    <citation type="journal article" date="2025" name="Int. J. Syst. Evol. Microbiol.">
        <title>Inconstantimicrobium mannanitabidum sp. nov., a novel member of the family Clostridiaceae isolated from anoxic soil under the treatment of reductive soil disinfestation.</title>
        <authorList>
            <person name="Ueki A."/>
            <person name="Tonouchi A."/>
            <person name="Honma S."/>
            <person name="Kaku N."/>
            <person name="Ueki K."/>
        </authorList>
    </citation>
    <scope>NUCLEOTIDE SEQUENCE</scope>
    <source>
        <strain evidence="1">TW13</strain>
    </source>
</reference>
<evidence type="ECO:0000313" key="1">
    <source>
        <dbReference type="EMBL" id="GKX67976.1"/>
    </source>
</evidence>
<evidence type="ECO:0000313" key="2">
    <source>
        <dbReference type="Proteomes" id="UP001058074"/>
    </source>
</evidence>
<gene>
    <name evidence="1" type="ORF">rsdtw13_32340</name>
</gene>
<accession>A0ACB5RFV2</accession>
<comment type="caution">
    <text evidence="1">The sequence shown here is derived from an EMBL/GenBank/DDBJ whole genome shotgun (WGS) entry which is preliminary data.</text>
</comment>
<protein>
    <submittedName>
        <fullName evidence="1">Acetyltransferase</fullName>
    </submittedName>
</protein>
<keyword evidence="2" id="KW-1185">Reference proteome</keyword>
<proteinExistence type="predicted"/>
<name>A0ACB5RFV2_9CLOT</name>